<dbReference type="NCBIfam" id="NF005559">
    <property type="entry name" value="PRK07231.1"/>
    <property type="match status" value="1"/>
</dbReference>
<dbReference type="PANTHER" id="PTHR42879:SF2">
    <property type="entry name" value="3-OXOACYL-[ACYL-CARRIER-PROTEIN] REDUCTASE FABG"/>
    <property type="match status" value="1"/>
</dbReference>
<feature type="domain" description="Ketoreductase" evidence="3">
    <location>
        <begin position="8"/>
        <end position="186"/>
    </location>
</feature>
<dbReference type="GO" id="GO:0032787">
    <property type="term" value="P:monocarboxylic acid metabolic process"/>
    <property type="evidence" value="ECO:0007669"/>
    <property type="project" value="UniProtKB-ARBA"/>
</dbReference>
<dbReference type="SMART" id="SM00822">
    <property type="entry name" value="PKS_KR"/>
    <property type="match status" value="1"/>
</dbReference>
<sequence>MDLGISGKTALVTGSGRGIGAEVARALAREGAHVVISDIDLAAAEQVAAEIEASGARAIATRCDVCDRDAVTRMVAQASEAFGAVDILVNNAGFNKDRYLTKMDETEWDAVIDTILKGAFHCSRAVLGGMMARKWGRIVNIASRSVFGNPGQTNYSAAKLGLVGFTRALSLEQAKFGITVNAVAPGFVETELMRANPTYETLRENAVARTPVGFLGVPDDIASAVAFMASERARYISGVTLYVTGGRFSS</sequence>
<dbReference type="FunFam" id="3.40.50.720:FF:000173">
    <property type="entry name" value="3-oxoacyl-[acyl-carrier protein] reductase"/>
    <property type="match status" value="1"/>
</dbReference>
<dbReference type="PANTHER" id="PTHR42879">
    <property type="entry name" value="3-OXOACYL-(ACYL-CARRIER-PROTEIN) REDUCTASE"/>
    <property type="match status" value="1"/>
</dbReference>
<dbReference type="InterPro" id="IPR002347">
    <property type="entry name" value="SDR_fam"/>
</dbReference>
<comment type="similarity">
    <text evidence="1">Belongs to the short-chain dehydrogenases/reductases (SDR) family.</text>
</comment>
<evidence type="ECO:0000259" key="3">
    <source>
        <dbReference type="SMART" id="SM00822"/>
    </source>
</evidence>
<keyword evidence="2" id="KW-0560">Oxidoreductase</keyword>
<evidence type="ECO:0000256" key="1">
    <source>
        <dbReference type="ARBA" id="ARBA00006484"/>
    </source>
</evidence>
<dbReference type="InterPro" id="IPR036291">
    <property type="entry name" value="NAD(P)-bd_dom_sf"/>
</dbReference>
<accession>A0A158GZ56</accession>
<evidence type="ECO:0000313" key="5">
    <source>
        <dbReference type="Proteomes" id="UP000054740"/>
    </source>
</evidence>
<gene>
    <name evidence="4" type="ORF">AWB70_02698</name>
</gene>
<dbReference type="Proteomes" id="UP000054740">
    <property type="component" value="Unassembled WGS sequence"/>
</dbReference>
<dbReference type="EMBL" id="FCNY02000006">
    <property type="protein sequence ID" value="SAL37346.1"/>
    <property type="molecule type" value="Genomic_DNA"/>
</dbReference>
<evidence type="ECO:0000256" key="2">
    <source>
        <dbReference type="ARBA" id="ARBA00023002"/>
    </source>
</evidence>
<dbReference type="RefSeq" id="WP_053571567.1">
    <property type="nucleotide sequence ID" value="NZ_FCNY02000006.1"/>
</dbReference>
<name>A0A158GZ56_CABCO</name>
<dbReference type="PRINTS" id="PR00081">
    <property type="entry name" value="GDHRDH"/>
</dbReference>
<dbReference type="Gene3D" id="3.40.50.720">
    <property type="entry name" value="NAD(P)-binding Rossmann-like Domain"/>
    <property type="match status" value="1"/>
</dbReference>
<dbReference type="Pfam" id="PF13561">
    <property type="entry name" value="adh_short_C2"/>
    <property type="match status" value="1"/>
</dbReference>
<dbReference type="AlphaFoldDB" id="A0A158GZ56"/>
<dbReference type="InterPro" id="IPR050259">
    <property type="entry name" value="SDR"/>
</dbReference>
<dbReference type="PROSITE" id="PS00061">
    <property type="entry name" value="ADH_SHORT"/>
    <property type="match status" value="1"/>
</dbReference>
<dbReference type="InterPro" id="IPR020904">
    <property type="entry name" value="Sc_DH/Rdtase_CS"/>
</dbReference>
<dbReference type="SUPFAM" id="SSF51735">
    <property type="entry name" value="NAD(P)-binding Rossmann-fold domains"/>
    <property type="match status" value="1"/>
</dbReference>
<dbReference type="GO" id="GO:0016491">
    <property type="term" value="F:oxidoreductase activity"/>
    <property type="evidence" value="ECO:0007669"/>
    <property type="project" value="UniProtKB-KW"/>
</dbReference>
<dbReference type="PRINTS" id="PR00080">
    <property type="entry name" value="SDRFAMILY"/>
</dbReference>
<keyword evidence="5" id="KW-1185">Reference proteome</keyword>
<protein>
    <submittedName>
        <fullName evidence="4">3-oxoacyl-[acyl-carrier-protein] reductase</fullName>
    </submittedName>
</protein>
<evidence type="ECO:0000313" key="4">
    <source>
        <dbReference type="EMBL" id="SAL37346.1"/>
    </source>
</evidence>
<dbReference type="NCBIfam" id="NF009466">
    <property type="entry name" value="PRK12826.1-2"/>
    <property type="match status" value="1"/>
</dbReference>
<reference evidence="5" key="1">
    <citation type="submission" date="2016-01" db="EMBL/GenBank/DDBJ databases">
        <authorList>
            <person name="Peeters C."/>
        </authorList>
    </citation>
    <scope>NUCLEOTIDE SEQUENCE [LARGE SCALE GENOMIC DNA]</scope>
</reference>
<proteinExistence type="inferred from homology"/>
<organism evidence="4 5">
    <name type="scientific">Caballeronia cordobensis</name>
    <name type="common">Burkholderia cordobensis</name>
    <dbReference type="NCBI Taxonomy" id="1353886"/>
    <lineage>
        <taxon>Bacteria</taxon>
        <taxon>Pseudomonadati</taxon>
        <taxon>Pseudomonadota</taxon>
        <taxon>Betaproteobacteria</taxon>
        <taxon>Burkholderiales</taxon>
        <taxon>Burkholderiaceae</taxon>
        <taxon>Caballeronia</taxon>
    </lineage>
</organism>
<dbReference type="InterPro" id="IPR057326">
    <property type="entry name" value="KR_dom"/>
</dbReference>